<evidence type="ECO:0000259" key="1">
    <source>
        <dbReference type="PROSITE" id="PS50042"/>
    </source>
</evidence>
<dbReference type="AlphaFoldDB" id="A0A1M4UUC3"/>
<dbReference type="InterPro" id="IPR014710">
    <property type="entry name" value="RmlC-like_jellyroll"/>
</dbReference>
<dbReference type="Pfam" id="PF00027">
    <property type="entry name" value="cNMP_binding"/>
    <property type="match status" value="1"/>
</dbReference>
<keyword evidence="2" id="KW-0808">Transferase</keyword>
<sequence length="189" mass="21959">MIEVLRKHITGRLGDDPDNLETVLSSFKHITAKRNEQILQQGEICRYVYFIAKGCLQVYVYDKDFNETTRDLVTEDNWCSELQSFGSGNPAIENIRAVEPCELFAIDRKAFQTMMETVPQFDKMYKQILEASYANSVYRINTFVALSALDRIKWLMKYRPMLMTRLSSKLIASYLGINKDVFSRLKSKL</sequence>
<dbReference type="OrthoDB" id="1092431at2"/>
<dbReference type="GO" id="GO:0016301">
    <property type="term" value="F:kinase activity"/>
    <property type="evidence" value="ECO:0007669"/>
    <property type="project" value="UniProtKB-KW"/>
</dbReference>
<dbReference type="Gene3D" id="2.60.120.10">
    <property type="entry name" value="Jelly Rolls"/>
    <property type="match status" value="1"/>
</dbReference>
<dbReference type="InterPro" id="IPR000595">
    <property type="entry name" value="cNMP-bd_dom"/>
</dbReference>
<dbReference type="SUPFAM" id="SSF51206">
    <property type="entry name" value="cAMP-binding domain-like"/>
    <property type="match status" value="1"/>
</dbReference>
<dbReference type="SMART" id="SM00100">
    <property type="entry name" value="cNMP"/>
    <property type="match status" value="1"/>
</dbReference>
<proteinExistence type="predicted"/>
<keyword evidence="3" id="KW-1185">Reference proteome</keyword>
<dbReference type="EMBL" id="FQVO01000002">
    <property type="protein sequence ID" value="SHE60285.1"/>
    <property type="molecule type" value="Genomic_DNA"/>
</dbReference>
<evidence type="ECO:0000313" key="3">
    <source>
        <dbReference type="Proteomes" id="UP000184236"/>
    </source>
</evidence>
<dbReference type="RefSeq" id="WP_072883633.1">
    <property type="nucleotide sequence ID" value="NZ_FQVO01000002.1"/>
</dbReference>
<dbReference type="CDD" id="cd00038">
    <property type="entry name" value="CAP_ED"/>
    <property type="match status" value="1"/>
</dbReference>
<dbReference type="PROSITE" id="PS50042">
    <property type="entry name" value="CNMP_BINDING_3"/>
    <property type="match status" value="1"/>
</dbReference>
<protein>
    <submittedName>
        <fullName evidence="2">cAMP-binding domain of CRP or a regulatory subunit of cAMP-dependent protein kinases</fullName>
    </submittedName>
</protein>
<organism evidence="2 3">
    <name type="scientific">Chryseobacterium takakiae</name>
    <dbReference type="NCBI Taxonomy" id="1302685"/>
    <lineage>
        <taxon>Bacteria</taxon>
        <taxon>Pseudomonadati</taxon>
        <taxon>Bacteroidota</taxon>
        <taxon>Flavobacteriia</taxon>
        <taxon>Flavobacteriales</taxon>
        <taxon>Weeksellaceae</taxon>
        <taxon>Chryseobacterium group</taxon>
        <taxon>Chryseobacterium</taxon>
    </lineage>
</organism>
<feature type="domain" description="Cyclic nucleotide-binding" evidence="1">
    <location>
        <begin position="16"/>
        <end position="115"/>
    </location>
</feature>
<dbReference type="STRING" id="1302685.SAMN05444408_102299"/>
<name>A0A1M4UUC3_9FLAO</name>
<accession>A0A1M4UUC3</accession>
<gene>
    <name evidence="2" type="ORF">SAMN05444408_102299</name>
</gene>
<reference evidence="3" key="1">
    <citation type="submission" date="2016-11" db="EMBL/GenBank/DDBJ databases">
        <authorList>
            <person name="Varghese N."/>
            <person name="Submissions S."/>
        </authorList>
    </citation>
    <scope>NUCLEOTIDE SEQUENCE [LARGE SCALE GENOMIC DNA]</scope>
    <source>
        <strain evidence="3">DSM 26898</strain>
    </source>
</reference>
<evidence type="ECO:0000313" key="2">
    <source>
        <dbReference type="EMBL" id="SHE60285.1"/>
    </source>
</evidence>
<dbReference type="Proteomes" id="UP000184236">
    <property type="component" value="Unassembled WGS sequence"/>
</dbReference>
<dbReference type="InterPro" id="IPR018490">
    <property type="entry name" value="cNMP-bd_dom_sf"/>
</dbReference>
<keyword evidence="2" id="KW-0418">Kinase</keyword>